<organism evidence="1 2">
    <name type="scientific">Pedobacter quisquiliarum</name>
    <dbReference type="NCBI Taxonomy" id="1834438"/>
    <lineage>
        <taxon>Bacteria</taxon>
        <taxon>Pseudomonadati</taxon>
        <taxon>Bacteroidota</taxon>
        <taxon>Sphingobacteriia</taxon>
        <taxon>Sphingobacteriales</taxon>
        <taxon>Sphingobacteriaceae</taxon>
        <taxon>Pedobacter</taxon>
    </lineage>
</organism>
<protein>
    <submittedName>
        <fullName evidence="1">Uncharacterized protein</fullName>
    </submittedName>
</protein>
<evidence type="ECO:0000313" key="2">
    <source>
        <dbReference type="Proteomes" id="UP000651668"/>
    </source>
</evidence>
<accession>A0A916U6H0</accession>
<evidence type="ECO:0000313" key="1">
    <source>
        <dbReference type="EMBL" id="GGC62518.1"/>
    </source>
</evidence>
<reference evidence="1" key="1">
    <citation type="journal article" date="2014" name="Int. J. Syst. Evol. Microbiol.">
        <title>Complete genome sequence of Corynebacterium casei LMG S-19264T (=DSM 44701T), isolated from a smear-ripened cheese.</title>
        <authorList>
            <consortium name="US DOE Joint Genome Institute (JGI-PGF)"/>
            <person name="Walter F."/>
            <person name="Albersmeier A."/>
            <person name="Kalinowski J."/>
            <person name="Ruckert C."/>
        </authorList>
    </citation>
    <scope>NUCLEOTIDE SEQUENCE</scope>
    <source>
        <strain evidence="1">CGMCC 1.15343</strain>
    </source>
</reference>
<reference evidence="1" key="2">
    <citation type="submission" date="2020-09" db="EMBL/GenBank/DDBJ databases">
        <authorList>
            <person name="Sun Q."/>
            <person name="Zhou Y."/>
        </authorList>
    </citation>
    <scope>NUCLEOTIDE SEQUENCE</scope>
    <source>
        <strain evidence="1">CGMCC 1.15343</strain>
    </source>
</reference>
<proteinExistence type="predicted"/>
<name>A0A916U6H0_9SPHI</name>
<sequence length="81" mass="9370">MTLKEIGMDDERKALMIFVRLRIADELVWCGEYQATFIKIVVILTIFELPGLYCREGDLVKTGYVAYRKLVQVNSVLSRVQ</sequence>
<dbReference type="AlphaFoldDB" id="A0A916U6H0"/>
<dbReference type="Proteomes" id="UP000651668">
    <property type="component" value="Unassembled WGS sequence"/>
</dbReference>
<comment type="caution">
    <text evidence="1">The sequence shown here is derived from an EMBL/GenBank/DDBJ whole genome shotgun (WGS) entry which is preliminary data.</text>
</comment>
<dbReference type="RefSeq" id="WP_229663556.1">
    <property type="nucleotide sequence ID" value="NZ_BMIL01000004.1"/>
</dbReference>
<gene>
    <name evidence="1" type="ORF">GCM10011387_15160</name>
</gene>
<keyword evidence="2" id="KW-1185">Reference proteome</keyword>
<dbReference type="EMBL" id="BMIL01000004">
    <property type="protein sequence ID" value="GGC62518.1"/>
    <property type="molecule type" value="Genomic_DNA"/>
</dbReference>